<evidence type="ECO:0000256" key="8">
    <source>
        <dbReference type="ARBA" id="ARBA00047715"/>
    </source>
</evidence>
<keyword evidence="12" id="KW-0012">Acyltransferase</keyword>
<dbReference type="Gene3D" id="3.90.1150.10">
    <property type="entry name" value="Aspartate Aminotransferase, domain 1"/>
    <property type="match status" value="1"/>
</dbReference>
<dbReference type="NCBIfam" id="TIGR00858">
    <property type="entry name" value="bioF"/>
    <property type="match status" value="1"/>
</dbReference>
<keyword evidence="13" id="KW-1185">Reference proteome</keyword>
<dbReference type="GO" id="GO:0030170">
    <property type="term" value="F:pyridoxal phosphate binding"/>
    <property type="evidence" value="ECO:0007669"/>
    <property type="project" value="InterPro"/>
</dbReference>
<dbReference type="InterPro" id="IPR015424">
    <property type="entry name" value="PyrdxlP-dep_Trfase"/>
</dbReference>
<dbReference type="InterPro" id="IPR015421">
    <property type="entry name" value="PyrdxlP-dep_Trfase_major"/>
</dbReference>
<evidence type="ECO:0000313" key="13">
    <source>
        <dbReference type="Proteomes" id="UP000664654"/>
    </source>
</evidence>
<dbReference type="InterPro" id="IPR004839">
    <property type="entry name" value="Aminotransferase_I/II_large"/>
</dbReference>
<comment type="similarity">
    <text evidence="3 10">Belongs to the class-II pyridoxal-phosphate-dependent aminotransferase family. BioF subfamily.</text>
</comment>
<evidence type="ECO:0000256" key="4">
    <source>
        <dbReference type="ARBA" id="ARBA00011738"/>
    </source>
</evidence>
<dbReference type="Gene3D" id="3.40.640.10">
    <property type="entry name" value="Type I PLP-dependent aspartate aminotransferase-like (Major domain)"/>
    <property type="match status" value="1"/>
</dbReference>
<comment type="caution">
    <text evidence="12">The sequence shown here is derived from an EMBL/GenBank/DDBJ whole genome shotgun (WGS) entry which is preliminary data.</text>
</comment>
<gene>
    <name evidence="12" type="primary">bioF</name>
    <name evidence="12" type="ORF">J0A66_18445</name>
</gene>
<feature type="domain" description="Aminotransferase class I/classII large" evidence="11">
    <location>
        <begin position="41"/>
        <end position="378"/>
    </location>
</feature>
<dbReference type="GO" id="GO:0008710">
    <property type="term" value="F:8-amino-7-oxononanoate synthase activity"/>
    <property type="evidence" value="ECO:0007669"/>
    <property type="project" value="UniProtKB-UniRule"/>
</dbReference>
<dbReference type="PANTHER" id="PTHR13693:SF100">
    <property type="entry name" value="8-AMINO-7-OXONONANOATE SYNTHASE"/>
    <property type="match status" value="1"/>
</dbReference>
<evidence type="ECO:0000256" key="6">
    <source>
        <dbReference type="ARBA" id="ARBA00022756"/>
    </source>
</evidence>
<dbReference type="InterPro" id="IPR001917">
    <property type="entry name" value="Aminotrans_II_pyridoxalP_BS"/>
</dbReference>
<evidence type="ECO:0000256" key="10">
    <source>
        <dbReference type="RuleBase" id="RU003693"/>
    </source>
</evidence>
<comment type="pathway">
    <text evidence="2 10">Cofactor biosynthesis; biotin biosynthesis.</text>
</comment>
<evidence type="ECO:0000256" key="7">
    <source>
        <dbReference type="ARBA" id="ARBA00022898"/>
    </source>
</evidence>
<dbReference type="Proteomes" id="UP000664654">
    <property type="component" value="Unassembled WGS sequence"/>
</dbReference>
<comment type="cofactor">
    <cofactor evidence="1 9 10">
        <name>pyridoxal 5'-phosphate</name>
        <dbReference type="ChEBI" id="CHEBI:597326"/>
    </cofactor>
</comment>
<name>A0A939IP98_9ALTE</name>
<dbReference type="InterPro" id="IPR050087">
    <property type="entry name" value="AON_synthase_class-II"/>
</dbReference>
<dbReference type="AlphaFoldDB" id="A0A939IP98"/>
<evidence type="ECO:0000256" key="5">
    <source>
        <dbReference type="ARBA" id="ARBA00022679"/>
    </source>
</evidence>
<dbReference type="SUPFAM" id="SSF53383">
    <property type="entry name" value="PLP-dependent transferases"/>
    <property type="match status" value="1"/>
</dbReference>
<evidence type="ECO:0000256" key="3">
    <source>
        <dbReference type="ARBA" id="ARBA00010008"/>
    </source>
</evidence>
<dbReference type="InterPro" id="IPR015422">
    <property type="entry name" value="PyrdxlP-dep_Trfase_small"/>
</dbReference>
<evidence type="ECO:0000256" key="1">
    <source>
        <dbReference type="ARBA" id="ARBA00001933"/>
    </source>
</evidence>
<comment type="function">
    <text evidence="10">Catalyzes the decarboxylative condensation of pimeloyl-[acyl-carrier protein] and L-alanine to produce 8-amino-7-oxononanoate (AON), [acyl-carrier protein], and carbon dioxide.</text>
</comment>
<evidence type="ECO:0000259" key="11">
    <source>
        <dbReference type="Pfam" id="PF00155"/>
    </source>
</evidence>
<evidence type="ECO:0000256" key="9">
    <source>
        <dbReference type="PIRSR" id="PIRSR604723-51"/>
    </source>
</evidence>
<sequence length="387" mass="42146">MSFAFVAADLTARRAAGLYRHRHLVEEAEPGRLRLDGRWYLNFSSNDYLGLAYSPELQSVAESCARQHPSGSGASPLVTGHLQAHTQLEDYLAQQLGRDRVLLFSSGFAANQAVIQTLMRHGGRILADKLSHASMLDAAQHGPARLQRFRHNDAGHLGQLLDKTKDDCLVMTEGVFSMDGDQAPLAKMVLRVNDAGALMLLDDAHGFGVLGNTGLGTVQAMGLDQSRVPLLMATFGKAVGTSGAFVALNETLYEYLLNFGRHYIYSTAISPLMAALTLKSLQLIETQGWRRQRLQDNIQLFRRLANQAGLPLMESQTAIQPLLVGSVTRTVQLAEYARQRGVWLTAIRPPTVPPGSSRLRITVTAAHEQAQIKALVKVVAGGYALGQ</sequence>
<accession>A0A939IP98</accession>
<protein>
    <recommendedName>
        <fullName evidence="10">8-amino-7-ketopelargonate synthase</fullName>
        <ecNumber evidence="10">2.3.1.47</ecNumber>
    </recommendedName>
</protein>
<reference evidence="12" key="1">
    <citation type="submission" date="2021-03" db="EMBL/GenBank/DDBJ databases">
        <title>novel species isolated from a fishpond in China.</title>
        <authorList>
            <person name="Lu H."/>
            <person name="Cai Z."/>
        </authorList>
    </citation>
    <scope>NUCLEOTIDE SEQUENCE</scope>
    <source>
        <strain evidence="12">JCM 30855</strain>
    </source>
</reference>
<dbReference type="RefSeq" id="WP_206575330.1">
    <property type="nucleotide sequence ID" value="NZ_JAFKCV010000015.1"/>
</dbReference>
<evidence type="ECO:0000256" key="2">
    <source>
        <dbReference type="ARBA" id="ARBA00004746"/>
    </source>
</evidence>
<keyword evidence="6" id="KW-0093">Biotin biosynthesis</keyword>
<dbReference type="EMBL" id="JAFKCV010000015">
    <property type="protein sequence ID" value="MBN7827218.1"/>
    <property type="molecule type" value="Genomic_DNA"/>
</dbReference>
<dbReference type="GO" id="GO:0009102">
    <property type="term" value="P:biotin biosynthetic process"/>
    <property type="evidence" value="ECO:0007669"/>
    <property type="project" value="UniProtKB-UniRule"/>
</dbReference>
<keyword evidence="7 9" id="KW-0663">Pyridoxal phosphate</keyword>
<dbReference type="Pfam" id="PF00155">
    <property type="entry name" value="Aminotran_1_2"/>
    <property type="match status" value="1"/>
</dbReference>
<dbReference type="EC" id="2.3.1.47" evidence="10"/>
<comment type="subunit">
    <text evidence="4 10">Homodimer.</text>
</comment>
<organism evidence="12 13">
    <name type="scientific">Bowmanella dokdonensis</name>
    <dbReference type="NCBI Taxonomy" id="751969"/>
    <lineage>
        <taxon>Bacteria</taxon>
        <taxon>Pseudomonadati</taxon>
        <taxon>Pseudomonadota</taxon>
        <taxon>Gammaproteobacteria</taxon>
        <taxon>Alteromonadales</taxon>
        <taxon>Alteromonadaceae</taxon>
        <taxon>Bowmanella</taxon>
    </lineage>
</organism>
<keyword evidence="5 10" id="KW-0808">Transferase</keyword>
<dbReference type="InterPro" id="IPR004723">
    <property type="entry name" value="AONS_Archaea/Proteobacteria"/>
</dbReference>
<dbReference type="PANTHER" id="PTHR13693">
    <property type="entry name" value="CLASS II AMINOTRANSFERASE/8-AMINO-7-OXONONANOATE SYNTHASE"/>
    <property type="match status" value="1"/>
</dbReference>
<dbReference type="PROSITE" id="PS00599">
    <property type="entry name" value="AA_TRANSFER_CLASS_2"/>
    <property type="match status" value="1"/>
</dbReference>
<feature type="modified residue" description="N6-(pyridoxal phosphate)lysine" evidence="9">
    <location>
        <position position="237"/>
    </location>
</feature>
<proteinExistence type="inferred from homology"/>
<comment type="catalytic activity">
    <reaction evidence="8 10">
        <text>6-carboxyhexanoyl-[ACP] + L-alanine + H(+) = (8S)-8-amino-7-oxononanoate + holo-[ACP] + CO2</text>
        <dbReference type="Rhea" id="RHEA:42288"/>
        <dbReference type="Rhea" id="RHEA-COMP:9685"/>
        <dbReference type="Rhea" id="RHEA-COMP:9955"/>
        <dbReference type="ChEBI" id="CHEBI:15378"/>
        <dbReference type="ChEBI" id="CHEBI:16526"/>
        <dbReference type="ChEBI" id="CHEBI:57972"/>
        <dbReference type="ChEBI" id="CHEBI:64479"/>
        <dbReference type="ChEBI" id="CHEBI:78846"/>
        <dbReference type="ChEBI" id="CHEBI:149468"/>
        <dbReference type="EC" id="2.3.1.47"/>
    </reaction>
</comment>
<evidence type="ECO:0000313" key="12">
    <source>
        <dbReference type="EMBL" id="MBN7827218.1"/>
    </source>
</evidence>